<gene>
    <name evidence="2" type="ORF">G2W53_008053</name>
</gene>
<feature type="region of interest" description="Disordered" evidence="1">
    <location>
        <begin position="109"/>
        <end position="128"/>
    </location>
</feature>
<name>A0A834X765_9FABA</name>
<comment type="caution">
    <text evidence="2">The sequence shown here is derived from an EMBL/GenBank/DDBJ whole genome shotgun (WGS) entry which is preliminary data.</text>
</comment>
<feature type="compositionally biased region" description="Basic and acidic residues" evidence="1">
    <location>
        <begin position="119"/>
        <end position="128"/>
    </location>
</feature>
<sequence length="128" mass="13747">MTKTTPHVVCGNPMPPIFQLKQRWPPPSPLTASSIPLRGGADILAGPIFGFPTVDAGDGGGASRAEGREAELENVARDGVKLSRVEMESRLLLINILLLLSYLSCAHKPSEEEGWPQAGEKEKGKRGF</sequence>
<dbReference type="AlphaFoldDB" id="A0A834X765"/>
<evidence type="ECO:0000313" key="2">
    <source>
        <dbReference type="EMBL" id="KAF7839571.1"/>
    </source>
</evidence>
<dbReference type="EMBL" id="JAAIUW010000003">
    <property type="protein sequence ID" value="KAF7839571.1"/>
    <property type="molecule type" value="Genomic_DNA"/>
</dbReference>
<evidence type="ECO:0000256" key="1">
    <source>
        <dbReference type="SAM" id="MobiDB-lite"/>
    </source>
</evidence>
<keyword evidence="3" id="KW-1185">Reference proteome</keyword>
<organism evidence="2 3">
    <name type="scientific">Senna tora</name>
    <dbReference type="NCBI Taxonomy" id="362788"/>
    <lineage>
        <taxon>Eukaryota</taxon>
        <taxon>Viridiplantae</taxon>
        <taxon>Streptophyta</taxon>
        <taxon>Embryophyta</taxon>
        <taxon>Tracheophyta</taxon>
        <taxon>Spermatophyta</taxon>
        <taxon>Magnoliopsida</taxon>
        <taxon>eudicotyledons</taxon>
        <taxon>Gunneridae</taxon>
        <taxon>Pentapetalae</taxon>
        <taxon>rosids</taxon>
        <taxon>fabids</taxon>
        <taxon>Fabales</taxon>
        <taxon>Fabaceae</taxon>
        <taxon>Caesalpinioideae</taxon>
        <taxon>Cassia clade</taxon>
        <taxon>Senna</taxon>
    </lineage>
</organism>
<proteinExistence type="predicted"/>
<dbReference type="Proteomes" id="UP000634136">
    <property type="component" value="Unassembled WGS sequence"/>
</dbReference>
<protein>
    <submittedName>
        <fullName evidence="2">Uncharacterized protein</fullName>
    </submittedName>
</protein>
<reference evidence="2" key="1">
    <citation type="submission" date="2020-09" db="EMBL/GenBank/DDBJ databases">
        <title>Genome-Enabled Discovery of Anthraquinone Biosynthesis in Senna tora.</title>
        <authorList>
            <person name="Kang S.-H."/>
            <person name="Pandey R.P."/>
            <person name="Lee C.-M."/>
            <person name="Sim J.-S."/>
            <person name="Jeong J.-T."/>
            <person name="Choi B.-S."/>
            <person name="Jung M."/>
            <person name="Ginzburg D."/>
            <person name="Zhao K."/>
            <person name="Won S.Y."/>
            <person name="Oh T.-J."/>
            <person name="Yu Y."/>
            <person name="Kim N.-H."/>
            <person name="Lee O.R."/>
            <person name="Lee T.-H."/>
            <person name="Bashyal P."/>
            <person name="Kim T.-S."/>
            <person name="Lee W.-H."/>
            <person name="Kawkins C."/>
            <person name="Kim C.-K."/>
            <person name="Kim J.S."/>
            <person name="Ahn B.O."/>
            <person name="Rhee S.Y."/>
            <person name="Sohng J.K."/>
        </authorList>
    </citation>
    <scope>NUCLEOTIDE SEQUENCE</scope>
    <source>
        <tissue evidence="2">Leaf</tissue>
    </source>
</reference>
<accession>A0A834X765</accession>
<evidence type="ECO:0000313" key="3">
    <source>
        <dbReference type="Proteomes" id="UP000634136"/>
    </source>
</evidence>